<dbReference type="Proteomes" id="UP000275267">
    <property type="component" value="Unassembled WGS sequence"/>
</dbReference>
<evidence type="ECO:0000259" key="9">
    <source>
        <dbReference type="Pfam" id="PF18052"/>
    </source>
</evidence>
<keyword evidence="5" id="KW-0611">Plant defense</keyword>
<dbReference type="Gene3D" id="3.40.50.300">
    <property type="entry name" value="P-loop containing nucleotide triphosphate hydrolases"/>
    <property type="match status" value="1"/>
</dbReference>
<keyword evidence="6" id="KW-0175">Coiled coil</keyword>
<evidence type="ECO:0000259" key="10">
    <source>
        <dbReference type="Pfam" id="PF24851"/>
    </source>
</evidence>
<keyword evidence="3" id="KW-0677">Repeat</keyword>
<feature type="domain" description="R13L1/DRL21-like LRR repeat region" evidence="11">
    <location>
        <begin position="1120"/>
        <end position="1250"/>
    </location>
</feature>
<feature type="region of interest" description="Disordered" evidence="7">
    <location>
        <begin position="1"/>
        <end position="29"/>
    </location>
</feature>
<dbReference type="Gene3D" id="1.20.5.4130">
    <property type="match status" value="2"/>
</dbReference>
<keyword evidence="2" id="KW-0433">Leucine-rich repeat</keyword>
<dbReference type="STRING" id="4540.A0A3L6RKW6"/>
<feature type="region of interest" description="Disordered" evidence="7">
    <location>
        <begin position="1895"/>
        <end position="1982"/>
    </location>
</feature>
<dbReference type="GO" id="GO:0043531">
    <property type="term" value="F:ADP binding"/>
    <property type="evidence" value="ECO:0007669"/>
    <property type="project" value="InterPro"/>
</dbReference>
<evidence type="ECO:0000256" key="7">
    <source>
        <dbReference type="SAM" id="MobiDB-lite"/>
    </source>
</evidence>
<dbReference type="Gene3D" id="3.80.10.10">
    <property type="entry name" value="Ribonuclease Inhibitor"/>
    <property type="match status" value="1"/>
</dbReference>
<feature type="compositionally biased region" description="Polar residues" evidence="7">
    <location>
        <begin position="1781"/>
        <end position="1807"/>
    </location>
</feature>
<reference evidence="13" key="1">
    <citation type="journal article" date="2019" name="Nat. Commun.">
        <title>The genome of broomcorn millet.</title>
        <authorList>
            <person name="Zou C."/>
            <person name="Miki D."/>
            <person name="Li D."/>
            <person name="Tang Q."/>
            <person name="Xiao L."/>
            <person name="Rajput S."/>
            <person name="Deng P."/>
            <person name="Jia W."/>
            <person name="Huang R."/>
            <person name="Zhang M."/>
            <person name="Sun Y."/>
            <person name="Hu J."/>
            <person name="Fu X."/>
            <person name="Schnable P.S."/>
            <person name="Li F."/>
            <person name="Zhang H."/>
            <person name="Feng B."/>
            <person name="Zhu X."/>
            <person name="Liu R."/>
            <person name="Schnable J.C."/>
            <person name="Zhu J.-K."/>
            <person name="Zhang H."/>
        </authorList>
    </citation>
    <scope>NUCLEOTIDE SEQUENCE [LARGE SCALE GENOMIC DNA]</scope>
</reference>
<dbReference type="GO" id="GO:0051707">
    <property type="term" value="P:response to other organism"/>
    <property type="evidence" value="ECO:0007669"/>
    <property type="project" value="UniProtKB-ARBA"/>
</dbReference>
<name>A0A3L6RKW6_PANMI</name>
<feature type="compositionally biased region" description="Basic and acidic residues" evidence="7">
    <location>
        <begin position="523"/>
        <end position="543"/>
    </location>
</feature>
<feature type="region of interest" description="Disordered" evidence="7">
    <location>
        <begin position="416"/>
        <end position="489"/>
    </location>
</feature>
<dbReference type="SUPFAM" id="SSF52540">
    <property type="entry name" value="P-loop containing nucleoside triphosphate hydrolases"/>
    <property type="match status" value="1"/>
</dbReference>
<dbReference type="InterPro" id="IPR032675">
    <property type="entry name" value="LRR_dom_sf"/>
</dbReference>
<evidence type="ECO:0000256" key="3">
    <source>
        <dbReference type="ARBA" id="ARBA00022737"/>
    </source>
</evidence>
<feature type="region of interest" description="Disordered" evidence="7">
    <location>
        <begin position="523"/>
        <end position="553"/>
    </location>
</feature>
<feature type="compositionally biased region" description="Polar residues" evidence="7">
    <location>
        <begin position="465"/>
        <end position="477"/>
    </location>
</feature>
<comment type="similarity">
    <text evidence="1">Belongs to the disease resistance NB-LRR family.</text>
</comment>
<feature type="compositionally biased region" description="Basic and acidic residues" evidence="7">
    <location>
        <begin position="1808"/>
        <end position="1821"/>
    </location>
</feature>
<evidence type="ECO:0000259" key="8">
    <source>
        <dbReference type="Pfam" id="PF00931"/>
    </source>
</evidence>
<comment type="caution">
    <text evidence="12">The sequence shown here is derived from an EMBL/GenBank/DDBJ whole genome shotgun (WGS) entry which is preliminary data.</text>
</comment>
<evidence type="ECO:0000313" key="12">
    <source>
        <dbReference type="EMBL" id="RLN05194.1"/>
    </source>
</evidence>
<feature type="region of interest" description="Disordered" evidence="7">
    <location>
        <begin position="321"/>
        <end position="340"/>
    </location>
</feature>
<dbReference type="PANTHER" id="PTHR35766">
    <property type="entry name" value="OS08G0543600 PROTEIN"/>
    <property type="match status" value="1"/>
</dbReference>
<feature type="compositionally biased region" description="Polar residues" evidence="7">
    <location>
        <begin position="416"/>
        <end position="455"/>
    </location>
</feature>
<feature type="coiled-coil region" evidence="6">
    <location>
        <begin position="130"/>
        <end position="216"/>
    </location>
</feature>
<protein>
    <submittedName>
        <fullName evidence="12">Uncharacterized protein</fullName>
    </submittedName>
</protein>
<dbReference type="GO" id="GO:0006952">
    <property type="term" value="P:defense response"/>
    <property type="evidence" value="ECO:0007669"/>
    <property type="project" value="UniProtKB-KW"/>
</dbReference>
<feature type="domain" description="Disease resistance N-terminal" evidence="9">
    <location>
        <begin position="808"/>
        <end position="854"/>
    </location>
</feature>
<feature type="coiled-coil region" evidence="6">
    <location>
        <begin position="64"/>
        <end position="91"/>
    </location>
</feature>
<feature type="compositionally biased region" description="Basic and acidic residues" evidence="7">
    <location>
        <begin position="1"/>
        <end position="12"/>
    </location>
</feature>
<organism evidence="12 13">
    <name type="scientific">Panicum miliaceum</name>
    <name type="common">Proso millet</name>
    <name type="synonym">Broomcorn millet</name>
    <dbReference type="NCBI Taxonomy" id="4540"/>
    <lineage>
        <taxon>Eukaryota</taxon>
        <taxon>Viridiplantae</taxon>
        <taxon>Streptophyta</taxon>
        <taxon>Embryophyta</taxon>
        <taxon>Tracheophyta</taxon>
        <taxon>Spermatophyta</taxon>
        <taxon>Magnoliopsida</taxon>
        <taxon>Liliopsida</taxon>
        <taxon>Poales</taxon>
        <taxon>Poaceae</taxon>
        <taxon>PACMAD clade</taxon>
        <taxon>Panicoideae</taxon>
        <taxon>Panicodae</taxon>
        <taxon>Paniceae</taxon>
        <taxon>Panicinae</taxon>
        <taxon>Panicum</taxon>
        <taxon>Panicum sect. Panicum</taxon>
    </lineage>
</organism>
<dbReference type="Pfam" id="PF24851">
    <property type="entry name" value="DUF7725"/>
    <property type="match status" value="1"/>
</dbReference>
<dbReference type="Pfam" id="PF18052">
    <property type="entry name" value="Rx_N"/>
    <property type="match status" value="2"/>
</dbReference>
<feature type="domain" description="NB-ARC" evidence="8">
    <location>
        <begin position="929"/>
        <end position="1102"/>
    </location>
</feature>
<accession>A0A3L6RKW6</accession>
<dbReference type="InterPro" id="IPR056789">
    <property type="entry name" value="LRR_R13L1-DRL21"/>
</dbReference>
<dbReference type="InterPro" id="IPR002182">
    <property type="entry name" value="NB-ARC"/>
</dbReference>
<keyword evidence="13" id="KW-1185">Reference proteome</keyword>
<keyword evidence="4" id="KW-0547">Nucleotide-binding</keyword>
<dbReference type="SUPFAM" id="SSF52058">
    <property type="entry name" value="L domain-like"/>
    <property type="match status" value="1"/>
</dbReference>
<evidence type="ECO:0000256" key="5">
    <source>
        <dbReference type="ARBA" id="ARBA00022821"/>
    </source>
</evidence>
<feature type="region of interest" description="Disordered" evidence="7">
    <location>
        <begin position="1763"/>
        <end position="1834"/>
    </location>
</feature>
<dbReference type="EMBL" id="PQIB02000008">
    <property type="protein sequence ID" value="RLN05194.1"/>
    <property type="molecule type" value="Genomic_DNA"/>
</dbReference>
<dbReference type="InterPro" id="IPR041118">
    <property type="entry name" value="Rx_N"/>
</dbReference>
<dbReference type="Pfam" id="PF25019">
    <property type="entry name" value="LRR_R13L1-DRL21"/>
    <property type="match status" value="1"/>
</dbReference>
<evidence type="ECO:0000256" key="6">
    <source>
        <dbReference type="SAM" id="Coils"/>
    </source>
</evidence>
<dbReference type="PANTHER" id="PTHR35766:SF1">
    <property type="entry name" value="OS08G0543600 PROTEIN"/>
    <property type="match status" value="1"/>
</dbReference>
<evidence type="ECO:0000256" key="2">
    <source>
        <dbReference type="ARBA" id="ARBA00022614"/>
    </source>
</evidence>
<proteinExistence type="inferred from homology"/>
<gene>
    <name evidence="12" type="ORF">C2845_PM13G24450</name>
</gene>
<feature type="domain" description="DUF7725" evidence="10">
    <location>
        <begin position="602"/>
        <end position="674"/>
    </location>
</feature>
<evidence type="ECO:0000259" key="11">
    <source>
        <dbReference type="Pfam" id="PF25019"/>
    </source>
</evidence>
<feature type="region of interest" description="Disordered" evidence="7">
    <location>
        <begin position="711"/>
        <end position="732"/>
    </location>
</feature>
<dbReference type="Pfam" id="PF00931">
    <property type="entry name" value="NB-ARC"/>
    <property type="match status" value="1"/>
</dbReference>
<feature type="domain" description="Disease resistance N-terminal" evidence="9">
    <location>
        <begin position="1436"/>
        <end position="1498"/>
    </location>
</feature>
<sequence length="1982" mass="219974">METAAARKEWRAVPDAPLRSNGAEDAADHGKLVQSEDRAIYEEGAGGLDDFCAITIDGSGGISEDILQQRLQSVVRQREELQQVEIELRAQAIAHPQIIEAQQSFQAAAKEHAAAAVKLKDQLHEREQYILELEMKLNDKDRELNALKIDHQTVWANQDLLREQTKELATIRRERDNSEAERAQHLKQIHDLQEHLREKESQFIALEEQHRVAQENILYKDEQLREAHAWVAQVRDMDVLQSQSLQVELRERMEQFHQYWISSQQQYAEMQRGFLHSIQQLQLELADARERSGAQKDGPQVSREGSAESSFVQSIANSVASNGSATADGNQQLKNNGSVDVSVKGNNASAVPIPSSLLGIGGYAPPAHITGLQSYMIHQGIPQPLASPNSVVPQFGSFQSQSTIQPNLHWANQQEVQNVSQPQDETNYQPSQSDQTSLQPSANNTDELSSKPSKTSHPDHLNAHGKQQQSPASVPTESTHELTKTSQVVEPNVAEHLVYDEQQKAFKEQDSPSNVNILTGMVEHQEKKTESKDERAATDKQHEPVPMQQHKPSNFSAPATQINFKNNAVEFNPNVVNQVDTVKSAAGGFGSQLPRTAKEPALLDERSLLACIVRAVPAGPDGGIRISTTLPNRLGKMLAPLHWHDYKKQYGKLDDFVASHPELFVIEGDFIHLREGAQQIISATTAAAKIAAATASSAPYSSLLPSVAVTPVAQSSRQKRGPAVDSRSSAIPSGNGFTDQFNIIQGVSDVTISGKVGNTQDNGFSDEVQTGLPSMHTAAVNGVRHDKGQLVLHTFPEDEVAFTGTQADAEAKSETNHAVRAWMKELKATAYQADDVPDDFQYEALRREAESGQSTGRKVLSNFTSKNRLVFRYKASRDLKKVLDKINKLVVEMNTFGLVVLKEVPTHALYRQTHSALHESKDIFGRDDDKEVVVKLLLDRHDQQDVQVLPIIGMGGVGKTTLAKMVYNNHRIQKHFELKMWHCVSENFEAIPLVRSIIESATNSRCDLPDTIELLQRRLQEAIGRKRFLLILDDIWNEDQCKWEDDLKPLLCSSIGGSGSMIVVTSRSRQVASIMGTLPPHELVCLSEDDSWELFSKRAFSNGVQEQADFIVGTGDGFGIEEIKELRLLGNRLELYNLRNVKSGSKANLHEKQNLSELLLCWGRGKYDTPTNVDASNEEQVLQSLTTHPQGELKHLEVHGYGGLAIPQWMKDSQMFLCLRELNISSCPRCVDLPIVWLLPCLEHLSLSNMGSLTTLCKNVGIGAAGHNTHLQIFPMLKSMHLSNLPELERWAVNSAGEINSSITFPRLETLNICNCDKLPSLPEMPVLKMLVLSRSKENNSATGARVPMCMPLYCLSSLVYLEISFLLVDAVMPPDGQQSQSQKPLDTLRYLELKGDDSFVSVFNKSKLQLGLRDGLVFVEKLGVQSCANIVRWPVEELRRRLLAVHCVLADAEVKGEANPAVRRWMKELKAVAYQADDVLDSFRYEGLRRQAQAGESMARKVRSYFSIQSPLLFCFTISRNLNRVLEKMDELVMEMNTFGLVEGTEVLQVLHRQTHSALDESAEIYGRDGDKELVYVRLRYNLDFIGSSALHIRHSITPCWSCCINSALFLVGKPVPFSSMIGQPDTLELNSGRIPQGLFGSLQRDFSFLNFTVSEAALRASAPSAVQKDKDESIVFFRELYKREKGRDVNLLEPMYSVEFEAIQGDHACKVPPGKRDFLIPVDEKHDYDWLMTPPAAPLFPSLEIEAKSSQMVFQRELPVPPHQVKPSASRLLAKPEATKTSTRSAPPTSNTSSRKIFIKTSPTISKEKKQPSTEDQRSSHKVPVNGHQKAADAAIPGTRIGGAPKKHSETCYATQTSSTSAVKGVTDQEIPFKTPKNLVTTTRSIFWRHTPSTENAWSKDPGPGVDVKKESGKVRRPSRPPAAMRGMTELQLQDRRDALPPRGKSVTGSGGEPASSTGGRAGRAALMRGTGRADGRAWI</sequence>
<evidence type="ECO:0000313" key="13">
    <source>
        <dbReference type="Proteomes" id="UP000275267"/>
    </source>
</evidence>
<dbReference type="InterPro" id="IPR027417">
    <property type="entry name" value="P-loop_NTPase"/>
</dbReference>
<evidence type="ECO:0000256" key="1">
    <source>
        <dbReference type="ARBA" id="ARBA00008894"/>
    </source>
</evidence>
<evidence type="ECO:0000256" key="4">
    <source>
        <dbReference type="ARBA" id="ARBA00022741"/>
    </source>
</evidence>
<dbReference type="PRINTS" id="PR00364">
    <property type="entry name" value="DISEASERSIST"/>
</dbReference>
<dbReference type="OrthoDB" id="2020644at2759"/>
<dbReference type="InterPro" id="IPR056142">
    <property type="entry name" value="DUF7725"/>
</dbReference>